<sequence>MEKMKMVATRLCRGAIKGIVRSGGAIWFREGGALVVHGGEDEKRGLMMVMCIEGCDLRRGLEMEVSKAATLSRMEEELAGLMAAALVVARLLWLLAVEEGGDFRGGDKMLVIRRRTRGWRLESHALMVAVWCGAAGRWWRLTALAARVSMEKVEDDAHGLGLMWRHMVG</sequence>
<protein>
    <submittedName>
        <fullName evidence="1">Uncharacterized protein</fullName>
    </submittedName>
</protein>
<proteinExistence type="predicted"/>
<organism evidence="1 2">
    <name type="scientific">Phaseolus angularis</name>
    <name type="common">Azuki bean</name>
    <name type="synonym">Vigna angularis</name>
    <dbReference type="NCBI Taxonomy" id="3914"/>
    <lineage>
        <taxon>Eukaryota</taxon>
        <taxon>Viridiplantae</taxon>
        <taxon>Streptophyta</taxon>
        <taxon>Embryophyta</taxon>
        <taxon>Tracheophyta</taxon>
        <taxon>Spermatophyta</taxon>
        <taxon>Magnoliopsida</taxon>
        <taxon>eudicotyledons</taxon>
        <taxon>Gunneridae</taxon>
        <taxon>Pentapetalae</taxon>
        <taxon>rosids</taxon>
        <taxon>fabids</taxon>
        <taxon>Fabales</taxon>
        <taxon>Fabaceae</taxon>
        <taxon>Papilionoideae</taxon>
        <taxon>50 kb inversion clade</taxon>
        <taxon>NPAAA clade</taxon>
        <taxon>indigoferoid/millettioid clade</taxon>
        <taxon>Phaseoleae</taxon>
        <taxon>Vigna</taxon>
    </lineage>
</organism>
<evidence type="ECO:0000313" key="2">
    <source>
        <dbReference type="Proteomes" id="UP000053144"/>
    </source>
</evidence>
<gene>
    <name evidence="1" type="ORF">LR48_Vigan10g135300</name>
</gene>
<accession>A0A0L9VKA4</accession>
<dbReference type="EMBL" id="CM003380">
    <property type="protein sequence ID" value="KOM55461.1"/>
    <property type="molecule type" value="Genomic_DNA"/>
</dbReference>
<dbReference type="AlphaFoldDB" id="A0A0L9VKA4"/>
<reference evidence="2" key="1">
    <citation type="journal article" date="2015" name="Proc. Natl. Acad. Sci. U.S.A.">
        <title>Genome sequencing of adzuki bean (Vigna angularis) provides insight into high starch and low fat accumulation and domestication.</title>
        <authorList>
            <person name="Yang K."/>
            <person name="Tian Z."/>
            <person name="Chen C."/>
            <person name="Luo L."/>
            <person name="Zhao B."/>
            <person name="Wang Z."/>
            <person name="Yu L."/>
            <person name="Li Y."/>
            <person name="Sun Y."/>
            <person name="Li W."/>
            <person name="Chen Y."/>
            <person name="Li Y."/>
            <person name="Zhang Y."/>
            <person name="Ai D."/>
            <person name="Zhao J."/>
            <person name="Shang C."/>
            <person name="Ma Y."/>
            <person name="Wu B."/>
            <person name="Wang M."/>
            <person name="Gao L."/>
            <person name="Sun D."/>
            <person name="Zhang P."/>
            <person name="Guo F."/>
            <person name="Wang W."/>
            <person name="Li Y."/>
            <person name="Wang J."/>
            <person name="Varshney R.K."/>
            <person name="Wang J."/>
            <person name="Ling H.Q."/>
            <person name="Wan P."/>
        </authorList>
    </citation>
    <scope>NUCLEOTIDE SEQUENCE</scope>
    <source>
        <strain evidence="2">cv. Jingnong 6</strain>
    </source>
</reference>
<dbReference type="Gramene" id="KOM55461">
    <property type="protein sequence ID" value="KOM55461"/>
    <property type="gene ID" value="LR48_Vigan10g135300"/>
</dbReference>
<name>A0A0L9VKA4_PHAAN</name>
<dbReference type="Proteomes" id="UP000053144">
    <property type="component" value="Chromosome 10"/>
</dbReference>
<evidence type="ECO:0000313" key="1">
    <source>
        <dbReference type="EMBL" id="KOM55461.1"/>
    </source>
</evidence>